<protein>
    <submittedName>
        <fullName evidence="1">Uncharacterized protein</fullName>
    </submittedName>
</protein>
<gene>
    <name evidence="1" type="ORF">FNJ06_23690</name>
</gene>
<dbReference type="AlphaFoldDB" id="A0A5Y3V6K5"/>
<reference evidence="1" key="1">
    <citation type="submission" date="2019-07" db="EMBL/GenBank/DDBJ databases">
        <authorList>
            <person name="Ashton P.M."/>
            <person name="Dallman T."/>
            <person name="Nair S."/>
            <person name="De Pinna E."/>
            <person name="Peters T."/>
            <person name="Grant K."/>
        </authorList>
    </citation>
    <scope>NUCLEOTIDE SEQUENCE [LARGE SCALE GENOMIC DNA]</scope>
    <source>
        <strain evidence="1">598112</strain>
    </source>
</reference>
<dbReference type="Proteomes" id="UP000839824">
    <property type="component" value="Unassembled WGS sequence"/>
</dbReference>
<accession>A0A5Y3V6K5</accession>
<name>A0A5Y3V6K5_SALER</name>
<organism evidence="1">
    <name type="scientific">Salmonella enterica subsp. salamae</name>
    <dbReference type="NCBI Taxonomy" id="59202"/>
    <lineage>
        <taxon>Bacteria</taxon>
        <taxon>Pseudomonadati</taxon>
        <taxon>Pseudomonadota</taxon>
        <taxon>Gammaproteobacteria</taxon>
        <taxon>Enterobacterales</taxon>
        <taxon>Enterobacteriaceae</taxon>
        <taxon>Salmonella</taxon>
    </lineage>
</organism>
<evidence type="ECO:0000313" key="1">
    <source>
        <dbReference type="EMBL" id="ECJ2328543.1"/>
    </source>
</evidence>
<proteinExistence type="predicted"/>
<dbReference type="EMBL" id="AAIXRY010000042">
    <property type="protein sequence ID" value="ECJ2328543.1"/>
    <property type="molecule type" value="Genomic_DNA"/>
</dbReference>
<sequence length="233" mass="26019">MTQRKSSNVVNQKITRRVHLLFYGGALKVGDNSAFEFSAKNVRKDYMKYFPNDSIIFEFISSAKTMVDIINNQKKGNVASLDLFFHGSKWGLYMYKGSSMNKTLSVDDVSNNNLNAGLYGGFTTGLTSTDASEEKRTIDDIDFSVFIDSGAIIEIHGCESGGDLIFIDSISKNLSEKIPNGYVIGHTTKAYPNINDTKVNEEQDYRHGERAIWKNGTVIKKTTKQGWLNLKGL</sequence>
<comment type="caution">
    <text evidence="1">The sequence shown here is derived from an EMBL/GenBank/DDBJ whole genome shotgun (WGS) entry which is preliminary data.</text>
</comment>